<accession>A0AAN7U7A2</accession>
<comment type="caution">
    <text evidence="2">The sequence shown here is derived from an EMBL/GenBank/DDBJ whole genome shotgun (WGS) entry which is preliminary data.</text>
</comment>
<evidence type="ECO:0000313" key="2">
    <source>
        <dbReference type="EMBL" id="KAK5626935.1"/>
    </source>
</evidence>
<feature type="compositionally biased region" description="Acidic residues" evidence="1">
    <location>
        <begin position="112"/>
        <end position="126"/>
    </location>
</feature>
<keyword evidence="3" id="KW-1185">Reference proteome</keyword>
<name>A0AAN7U7A2_9PEZI</name>
<proteinExistence type="predicted"/>
<sequence>MPVTFPQYYSPQEEADETPSHLLEFLRRRSSPQRLSVSLMNSHPAAAQFVTKHAAPQLQLPMLQHLQNPENPPLNLVLPSMGLSSAMPSTAAHPEPSEQEDNLGLEDHLKEDDMDIDDDSDSEGDSDLERELDFEAILYRVGLGPEDFLQ</sequence>
<protein>
    <submittedName>
        <fullName evidence="2">Uncharacterized protein</fullName>
    </submittedName>
</protein>
<gene>
    <name evidence="2" type="ORF">RRF57_002650</name>
</gene>
<feature type="region of interest" description="Disordered" evidence="1">
    <location>
        <begin position="71"/>
        <end position="129"/>
    </location>
</feature>
<dbReference type="AlphaFoldDB" id="A0AAN7U7A2"/>
<dbReference type="Proteomes" id="UP001305414">
    <property type="component" value="Unassembled WGS sequence"/>
</dbReference>
<evidence type="ECO:0000313" key="3">
    <source>
        <dbReference type="Proteomes" id="UP001305414"/>
    </source>
</evidence>
<organism evidence="2 3">
    <name type="scientific">Xylaria bambusicola</name>
    <dbReference type="NCBI Taxonomy" id="326684"/>
    <lineage>
        <taxon>Eukaryota</taxon>
        <taxon>Fungi</taxon>
        <taxon>Dikarya</taxon>
        <taxon>Ascomycota</taxon>
        <taxon>Pezizomycotina</taxon>
        <taxon>Sordariomycetes</taxon>
        <taxon>Xylariomycetidae</taxon>
        <taxon>Xylariales</taxon>
        <taxon>Xylariaceae</taxon>
        <taxon>Xylaria</taxon>
    </lineage>
</organism>
<dbReference type="EMBL" id="JAWHQM010000004">
    <property type="protein sequence ID" value="KAK5626935.1"/>
    <property type="molecule type" value="Genomic_DNA"/>
</dbReference>
<evidence type="ECO:0000256" key="1">
    <source>
        <dbReference type="SAM" id="MobiDB-lite"/>
    </source>
</evidence>
<reference evidence="2 3" key="1">
    <citation type="submission" date="2023-10" db="EMBL/GenBank/DDBJ databases">
        <title>Draft genome sequence of Xylaria bambusicola isolate GMP-LS, the root and basal stem rot pathogen of sugarcane in Indonesia.</title>
        <authorList>
            <person name="Selvaraj P."/>
            <person name="Muralishankar V."/>
            <person name="Muruganantham S."/>
            <person name="Sp S."/>
            <person name="Haryani S."/>
            <person name="Lau K.J.X."/>
            <person name="Naqvi N.I."/>
        </authorList>
    </citation>
    <scope>NUCLEOTIDE SEQUENCE [LARGE SCALE GENOMIC DNA]</scope>
    <source>
        <strain evidence="2">GMP-LS</strain>
    </source>
</reference>